<dbReference type="EMBL" id="BPLQ01009086">
    <property type="protein sequence ID" value="GIY41607.1"/>
    <property type="molecule type" value="Genomic_DNA"/>
</dbReference>
<sequence length="189" mass="20981">MRINNLLEFGNYCFGLIRNVVSTLTTFGLESSNSFHVRQYCHWVGDQPSLAWGSHRGVLTSARMGSLKRHSAELCRLGMVFGYSVSICDFEGIIHGKVFTDYCSFVSTLTTFGLESSNSFHVRRYCHWVGNQPSSAWGSHKGVLTSAWMGSPKRHSAEPCRLGMVLGYSVSICDFAGNIHGKVFADCCF</sequence>
<proteinExistence type="predicted"/>
<dbReference type="Proteomes" id="UP001054837">
    <property type="component" value="Unassembled WGS sequence"/>
</dbReference>
<gene>
    <name evidence="1" type="ORF">CDAR_559031</name>
</gene>
<evidence type="ECO:0000313" key="1">
    <source>
        <dbReference type="EMBL" id="GIY41607.1"/>
    </source>
</evidence>
<keyword evidence="2" id="KW-1185">Reference proteome</keyword>
<evidence type="ECO:0000313" key="2">
    <source>
        <dbReference type="Proteomes" id="UP001054837"/>
    </source>
</evidence>
<reference evidence="1 2" key="1">
    <citation type="submission" date="2021-06" db="EMBL/GenBank/DDBJ databases">
        <title>Caerostris darwini draft genome.</title>
        <authorList>
            <person name="Kono N."/>
            <person name="Arakawa K."/>
        </authorList>
    </citation>
    <scope>NUCLEOTIDE SEQUENCE [LARGE SCALE GENOMIC DNA]</scope>
</reference>
<organism evidence="1 2">
    <name type="scientific">Caerostris darwini</name>
    <dbReference type="NCBI Taxonomy" id="1538125"/>
    <lineage>
        <taxon>Eukaryota</taxon>
        <taxon>Metazoa</taxon>
        <taxon>Ecdysozoa</taxon>
        <taxon>Arthropoda</taxon>
        <taxon>Chelicerata</taxon>
        <taxon>Arachnida</taxon>
        <taxon>Araneae</taxon>
        <taxon>Araneomorphae</taxon>
        <taxon>Entelegynae</taxon>
        <taxon>Araneoidea</taxon>
        <taxon>Araneidae</taxon>
        <taxon>Caerostris</taxon>
    </lineage>
</organism>
<dbReference type="AlphaFoldDB" id="A0AAV4TA18"/>
<protein>
    <submittedName>
        <fullName evidence="1">Uncharacterized protein</fullName>
    </submittedName>
</protein>
<accession>A0AAV4TA18</accession>
<comment type="caution">
    <text evidence="1">The sequence shown here is derived from an EMBL/GenBank/DDBJ whole genome shotgun (WGS) entry which is preliminary data.</text>
</comment>
<name>A0AAV4TA18_9ARAC</name>